<name>A0A9P4TNR9_CURKU</name>
<evidence type="ECO:0000313" key="6">
    <source>
        <dbReference type="Proteomes" id="UP000801428"/>
    </source>
</evidence>
<accession>A0A9P4TNR9</accession>
<dbReference type="InterPro" id="IPR054293">
    <property type="entry name" value="DUF7029"/>
</dbReference>
<proteinExistence type="predicted"/>
<dbReference type="Gene3D" id="1.50.10.10">
    <property type="match status" value="1"/>
</dbReference>
<feature type="compositionally biased region" description="Low complexity" evidence="1">
    <location>
        <begin position="1198"/>
        <end position="1229"/>
    </location>
</feature>
<dbReference type="SMART" id="SM01149">
    <property type="entry name" value="DUF1237"/>
    <property type="match status" value="1"/>
</dbReference>
<dbReference type="InterPro" id="IPR008928">
    <property type="entry name" value="6-hairpin_glycosidase_sf"/>
</dbReference>
<comment type="caution">
    <text evidence="5">The sequence shown here is derived from an EMBL/GenBank/DDBJ whole genome shotgun (WGS) entry which is preliminary data.</text>
</comment>
<sequence>MRPAILLGFSALIGISGAQCPLYQQYSNQVHEPFSTGTHNLSFARPIPACRTFRSQEVEDEIQRIKSVIADPDLFRMFENTWPSTLDTTIAWRGWSNATLEETSLGDVEKAPEELTFVITGDINAMWLRDSANQLQAYVSMLKPDTRIDSLAGLFRGAINLQARYILESPFCNAFQAPDESGIPRKSSMNSDRISPLYDYYKVFSCQWELDSVASFLQLSVDYVTATQDFDFFTRGNWTKAVEAVLRTAESMTIDTYDELGNWQKTPYTYCAPYGGTPINDCAGSPHKGHIGLIRSYHRPSDDACTYQYLIPSNMMFSSALNASSRIMERITAPAATSNLTTWMQQMATAVRNGIEQHAVFNDPQFGKIYAYEIDGYGSANIMDDPNVPSLLSAPFLSYLPRDDPIYQNTRRKILSKSNPYYAWGPILTGIGSPHTLPGKPWPMANVMVILTSDDDDEIRRNLAMLINSTDGREVDGWNGQETFASSVRVGSERPILNLEEIEHLLQDVECRDKKMVLHFVDALSARDARAACHGGHGGMGGLIITSHPSCNRDGERAVYKIDDVSFAKEGVALDLAVTESLWQDAFDNMDINFGHTRYDHIYRRHSNFLRARKKRQLDIQSWIPKNASGNATDVRFDLSSEVLDKTFTAAEFLSGMESVVDMPAGLDLPIEIGCKNCSTRGQIVLTQGAIQIDTKQIDLIPDILDGGDDGKSLTKVLKGGYMDLAVKGLGARLEMFARPVSSGSYDIALFPLPVLGFTIPGIGQAGASFEPKISVDFEIDGEIAVNYGIDVNIPDGAGIKVELGDLAKTTITGMKGATLNALPFTTNVTDADVALSVAFTPTIPIGFEFSDKLSALITVALDLPRLDAKLTTNAKDQCSQLDKSKQSKADEESKPKDVPKDVDLSNLVLIEANISAVVGVGADLTLPLLPAPFDSAGTSTTIFSTEMPLITSCINPVKGELKITQMAPVATIKADKAEVTPAAGSTCTMHEQDKPCNCATVTTTVYAAPPTGAPPVTGTDDGASPPPGETPPPFEMTPYYPETSTAPVDPPANPENPSPPVETPTGGSEQPPYNPDSPNNPTYPPSGGYGNGTVEQQPPTTSTPCTTNSTIRITLSTAPPSINTIPSTAQPPIIIISAPASKPCNSSGPASPLPPSTATDINTAPITNGGNADPTPPAQPPSTNSQTDAQDSPNTEATGDTQTGATQTDATQPPATSTLSTATGTTHTGFEESKGFMGPPGTGTGSIATSSHTGVIQFTGAATPGYNVPSWNWGIGWQFGIVGASFVVGGLMI</sequence>
<evidence type="ECO:0000259" key="4">
    <source>
        <dbReference type="Pfam" id="PF23865"/>
    </source>
</evidence>
<dbReference type="GO" id="GO:0005975">
    <property type="term" value="P:carbohydrate metabolic process"/>
    <property type="evidence" value="ECO:0007669"/>
    <property type="project" value="InterPro"/>
</dbReference>
<dbReference type="PANTHER" id="PTHR31047:SF1">
    <property type="entry name" value="DUF1237 DOMAIN-CONTAINING PROTEIN"/>
    <property type="match status" value="1"/>
</dbReference>
<feature type="compositionally biased region" description="Low complexity" evidence="1">
    <location>
        <begin position="1099"/>
        <end position="1108"/>
    </location>
</feature>
<feature type="region of interest" description="Disordered" evidence="1">
    <location>
        <begin position="1010"/>
        <end position="1108"/>
    </location>
</feature>
<feature type="domain" description="DUF7223" evidence="4">
    <location>
        <begin position="669"/>
        <end position="880"/>
    </location>
</feature>
<feature type="domain" description="DUF7029" evidence="3">
    <location>
        <begin position="490"/>
        <end position="591"/>
    </location>
</feature>
<gene>
    <name evidence="5" type="ORF">E8E13_009207</name>
</gene>
<feature type="region of interest" description="Disordered" evidence="1">
    <location>
        <begin position="1141"/>
        <end position="1250"/>
    </location>
</feature>
<feature type="compositionally biased region" description="Pro residues" evidence="1">
    <location>
        <begin position="1025"/>
        <end position="1036"/>
    </location>
</feature>
<feature type="compositionally biased region" description="Polar residues" evidence="1">
    <location>
        <begin position="1157"/>
        <end position="1171"/>
    </location>
</feature>
<dbReference type="Proteomes" id="UP000801428">
    <property type="component" value="Unassembled WGS sequence"/>
</dbReference>
<reference evidence="5" key="1">
    <citation type="submission" date="2019-04" db="EMBL/GenBank/DDBJ databases">
        <title>Sequencing of skin fungus with MAO and IRED activity.</title>
        <authorList>
            <person name="Marsaioli A.J."/>
            <person name="Bonatto J.M.C."/>
            <person name="Reis Junior O."/>
        </authorList>
    </citation>
    <scope>NUCLEOTIDE SEQUENCE</scope>
    <source>
        <strain evidence="5">30M1</strain>
    </source>
</reference>
<feature type="compositionally biased region" description="Polar residues" evidence="1">
    <location>
        <begin position="1182"/>
        <end position="1197"/>
    </location>
</feature>
<keyword evidence="6" id="KW-1185">Reference proteome</keyword>
<feature type="signal peptide" evidence="2">
    <location>
        <begin position="1"/>
        <end position="18"/>
    </location>
</feature>
<dbReference type="Pfam" id="PF06824">
    <property type="entry name" value="Glyco_hydro_125"/>
    <property type="match status" value="1"/>
</dbReference>
<dbReference type="InterPro" id="IPR055647">
    <property type="entry name" value="DUF7223"/>
</dbReference>
<evidence type="ECO:0000259" key="3">
    <source>
        <dbReference type="Pfam" id="PF22974"/>
    </source>
</evidence>
<protein>
    <submittedName>
        <fullName evidence="5">Uncharacterized protein</fullName>
    </submittedName>
</protein>
<evidence type="ECO:0000313" key="5">
    <source>
        <dbReference type="EMBL" id="KAF3010867.1"/>
    </source>
</evidence>
<dbReference type="InterPro" id="IPR012341">
    <property type="entry name" value="6hp_glycosidase-like_sf"/>
</dbReference>
<evidence type="ECO:0000256" key="1">
    <source>
        <dbReference type="SAM" id="MobiDB-lite"/>
    </source>
</evidence>
<dbReference type="EMBL" id="SWKU01000001">
    <property type="protein sequence ID" value="KAF3010867.1"/>
    <property type="molecule type" value="Genomic_DNA"/>
</dbReference>
<feature type="compositionally biased region" description="Basic and acidic residues" evidence="1">
    <location>
        <begin position="883"/>
        <end position="899"/>
    </location>
</feature>
<dbReference type="SUPFAM" id="SSF48208">
    <property type="entry name" value="Six-hairpin glycosidases"/>
    <property type="match status" value="1"/>
</dbReference>
<feature type="region of interest" description="Disordered" evidence="1">
    <location>
        <begin position="878"/>
        <end position="899"/>
    </location>
</feature>
<feature type="compositionally biased region" description="Pro residues" evidence="1">
    <location>
        <begin position="1049"/>
        <end position="1063"/>
    </location>
</feature>
<dbReference type="Pfam" id="PF23865">
    <property type="entry name" value="DUF7223"/>
    <property type="match status" value="1"/>
</dbReference>
<dbReference type="PANTHER" id="PTHR31047">
    <property type="entry name" value="MEIOTICALLY UP-REGULATED GENE 157 PROTEIN"/>
    <property type="match status" value="1"/>
</dbReference>
<feature type="chain" id="PRO_5040446364" evidence="2">
    <location>
        <begin position="19"/>
        <end position="1294"/>
    </location>
</feature>
<organism evidence="5 6">
    <name type="scientific">Curvularia kusanoi</name>
    <name type="common">Cochliobolus kusanoi</name>
    <dbReference type="NCBI Taxonomy" id="90978"/>
    <lineage>
        <taxon>Eukaryota</taxon>
        <taxon>Fungi</taxon>
        <taxon>Dikarya</taxon>
        <taxon>Ascomycota</taxon>
        <taxon>Pezizomycotina</taxon>
        <taxon>Dothideomycetes</taxon>
        <taxon>Pleosporomycetidae</taxon>
        <taxon>Pleosporales</taxon>
        <taxon>Pleosporineae</taxon>
        <taxon>Pleosporaceae</taxon>
        <taxon>Curvularia</taxon>
    </lineage>
</organism>
<dbReference type="OrthoDB" id="5382170at2759"/>
<keyword evidence="2" id="KW-0732">Signal</keyword>
<evidence type="ECO:0000256" key="2">
    <source>
        <dbReference type="SAM" id="SignalP"/>
    </source>
</evidence>
<dbReference type="InterPro" id="IPR008313">
    <property type="entry name" value="GH125"/>
</dbReference>
<feature type="compositionally biased region" description="Low complexity" evidence="1">
    <location>
        <begin position="1010"/>
        <end position="1020"/>
    </location>
</feature>
<dbReference type="GO" id="GO:0003824">
    <property type="term" value="F:catalytic activity"/>
    <property type="evidence" value="ECO:0007669"/>
    <property type="project" value="UniProtKB-ARBA"/>
</dbReference>
<dbReference type="Pfam" id="PF22974">
    <property type="entry name" value="DUF7029"/>
    <property type="match status" value="1"/>
</dbReference>